<dbReference type="InterPro" id="IPR002733">
    <property type="entry name" value="AMMECR1_domain"/>
</dbReference>
<dbReference type="STRING" id="2656787.A0A370TDR4"/>
<dbReference type="AlphaFoldDB" id="A0A370TDR4"/>
<dbReference type="Pfam" id="PF01871">
    <property type="entry name" value="AMMECR1"/>
    <property type="match status" value="1"/>
</dbReference>
<dbReference type="SUPFAM" id="SSF143447">
    <property type="entry name" value="AMMECR1-like"/>
    <property type="match status" value="1"/>
</dbReference>
<accession>A0A370TDR4</accession>
<evidence type="ECO:0000259" key="2">
    <source>
        <dbReference type="PROSITE" id="PS51112"/>
    </source>
</evidence>
<reference evidence="3 4" key="1">
    <citation type="journal article" date="2018" name="IMA Fungus">
        <title>IMA Genome-F 9: Draft genome sequence of Annulohypoxylon stygium, Aspergillus mulundensis, Berkeleyomyces basicola (syn. Thielaviopsis basicola), Ceratocystis smalleyi, two Cercospora beticola strains, Coleophoma cylindrospora, Fusarium fracticaudum, Phialophora cf. hyalina, and Morchella septimelata.</title>
        <authorList>
            <person name="Wingfield B.D."/>
            <person name="Bills G.F."/>
            <person name="Dong Y."/>
            <person name="Huang W."/>
            <person name="Nel W.J."/>
            <person name="Swalarsk-Parry B.S."/>
            <person name="Vaghefi N."/>
            <person name="Wilken P.M."/>
            <person name="An Z."/>
            <person name="de Beer Z.W."/>
            <person name="De Vos L."/>
            <person name="Chen L."/>
            <person name="Duong T.A."/>
            <person name="Gao Y."/>
            <person name="Hammerbacher A."/>
            <person name="Kikkert J.R."/>
            <person name="Li Y."/>
            <person name="Li H."/>
            <person name="Li K."/>
            <person name="Li Q."/>
            <person name="Liu X."/>
            <person name="Ma X."/>
            <person name="Naidoo K."/>
            <person name="Pethybridge S.J."/>
            <person name="Sun J."/>
            <person name="Steenkamp E.T."/>
            <person name="van der Nest M.A."/>
            <person name="van Wyk S."/>
            <person name="Wingfield M.J."/>
            <person name="Xiong C."/>
            <person name="Yue Q."/>
            <person name="Zhang X."/>
        </authorList>
    </citation>
    <scope>NUCLEOTIDE SEQUENCE [LARGE SCALE GENOMIC DNA]</scope>
    <source>
        <strain evidence="3 4">BP 5553</strain>
    </source>
</reference>
<protein>
    <submittedName>
        <fullName evidence="3">AMMECR1-like protein</fullName>
    </submittedName>
</protein>
<dbReference type="PROSITE" id="PS51112">
    <property type="entry name" value="AMMECR1"/>
    <property type="match status" value="1"/>
</dbReference>
<dbReference type="EMBL" id="NPIC01000010">
    <property type="protein sequence ID" value="RDL32587.1"/>
    <property type="molecule type" value="Genomic_DNA"/>
</dbReference>
<dbReference type="InterPro" id="IPR027485">
    <property type="entry name" value="AMMECR1_N"/>
</dbReference>
<organism evidence="3 4">
    <name type="scientific">Venustampulla echinocandica</name>
    <dbReference type="NCBI Taxonomy" id="2656787"/>
    <lineage>
        <taxon>Eukaryota</taxon>
        <taxon>Fungi</taxon>
        <taxon>Dikarya</taxon>
        <taxon>Ascomycota</taxon>
        <taxon>Pezizomycotina</taxon>
        <taxon>Leotiomycetes</taxon>
        <taxon>Helotiales</taxon>
        <taxon>Pleuroascaceae</taxon>
        <taxon>Venustampulla</taxon>
    </lineage>
</organism>
<feature type="domain" description="AMMECR1" evidence="2">
    <location>
        <begin position="90"/>
        <end position="290"/>
    </location>
</feature>
<name>A0A370TDR4_9HELO</name>
<comment type="caution">
    <text evidence="3">The sequence shown here is derived from an EMBL/GenBank/DDBJ whole genome shotgun (WGS) entry which is preliminary data.</text>
</comment>
<dbReference type="GeneID" id="43601892"/>
<dbReference type="InterPro" id="IPR036071">
    <property type="entry name" value="AMMECR1_dom_sf"/>
</dbReference>
<evidence type="ECO:0000313" key="3">
    <source>
        <dbReference type="EMBL" id="RDL32587.1"/>
    </source>
</evidence>
<dbReference type="Proteomes" id="UP000254866">
    <property type="component" value="Unassembled WGS sequence"/>
</dbReference>
<dbReference type="NCBIfam" id="TIGR00296">
    <property type="entry name" value="TIGR00296 family protein"/>
    <property type="match status" value="1"/>
</dbReference>
<feature type="region of interest" description="Disordered" evidence="1">
    <location>
        <begin position="44"/>
        <end position="122"/>
    </location>
</feature>
<evidence type="ECO:0000313" key="4">
    <source>
        <dbReference type="Proteomes" id="UP000254866"/>
    </source>
</evidence>
<gene>
    <name evidence="3" type="ORF">BP5553_09043</name>
</gene>
<dbReference type="InterPro" id="IPR023473">
    <property type="entry name" value="AMMECR1"/>
</dbReference>
<proteinExistence type="predicted"/>
<evidence type="ECO:0000256" key="1">
    <source>
        <dbReference type="SAM" id="MobiDB-lite"/>
    </source>
</evidence>
<dbReference type="RefSeq" id="XP_031866309.1">
    <property type="nucleotide sequence ID" value="XM_032017666.1"/>
</dbReference>
<feature type="compositionally biased region" description="Low complexity" evidence="1">
    <location>
        <begin position="79"/>
        <end position="112"/>
    </location>
</feature>
<dbReference type="PANTHER" id="PTHR13016:SF0">
    <property type="entry name" value="AMME SYNDROME CANDIDATE GENE 1 PROTEIN"/>
    <property type="match status" value="1"/>
</dbReference>
<keyword evidence="4" id="KW-1185">Reference proteome</keyword>
<feature type="compositionally biased region" description="Basic and acidic residues" evidence="1">
    <location>
        <begin position="52"/>
        <end position="61"/>
    </location>
</feature>
<dbReference type="OrthoDB" id="24630at2759"/>
<dbReference type="PANTHER" id="PTHR13016">
    <property type="entry name" value="AMMECR1 HOMOLOG"/>
    <property type="match status" value="1"/>
</dbReference>
<dbReference type="Gene3D" id="3.30.700.20">
    <property type="entry name" value="Hypothetical protein ph0010, domain 1"/>
    <property type="match status" value="1"/>
</dbReference>
<sequence length="299" mass="32901">MATVEHCLYCFEVLGAALDKRTPMSLSQVQSSWAEYVKTLDESTPTYSLDDTPPKDKEAEAAPRNPAVQRLADLDSRKSSSSGESGSSTPATPGSLSLSRSSPATTPSSTPSFAPVHPKRNNRPSEIYESPLFVTWNTISSSSSHHRSLRGCIGTFEALPLSTGLASYALTSALKDHRFNPITRSELPTLEVSVTLLTDFEDAKDAMDWELGTHGTRISFTAKGRRYGACYLPDVAVEQGWDKEETIVSLMRKAGWGGRRDKWREVEDLKVVRFRGAAESVRCEEYKAFKQVVEGKGKN</sequence>